<proteinExistence type="predicted"/>
<sequence length="129" mass="15212">MQGVKAEEIPSDSPIEQLPEILTRKKIKIRGNIYTLDRDIEEDNTTSVEKQNNTGDKIEHQEEPIAKKVKTEGKREDEYFLEIKWERYEDSDDGSWKETPYSMFADDMEKFEHSRIFSEKEGAEMGEEF</sequence>
<evidence type="ECO:0000313" key="2">
    <source>
        <dbReference type="Proteomes" id="UP001054902"/>
    </source>
</evidence>
<name>A0AAD3CKQ3_9STRA</name>
<keyword evidence="2" id="KW-1185">Reference proteome</keyword>
<comment type="caution">
    <text evidence="1">The sequence shown here is derived from an EMBL/GenBank/DDBJ whole genome shotgun (WGS) entry which is preliminary data.</text>
</comment>
<evidence type="ECO:0008006" key="3">
    <source>
        <dbReference type="Google" id="ProtNLM"/>
    </source>
</evidence>
<dbReference type="AlphaFoldDB" id="A0AAD3CKQ3"/>
<dbReference type="EMBL" id="BLLK01000023">
    <property type="protein sequence ID" value="GFH47711.1"/>
    <property type="molecule type" value="Genomic_DNA"/>
</dbReference>
<gene>
    <name evidence="1" type="ORF">CTEN210_04186</name>
</gene>
<dbReference type="Proteomes" id="UP001054902">
    <property type="component" value="Unassembled WGS sequence"/>
</dbReference>
<organism evidence="1 2">
    <name type="scientific">Chaetoceros tenuissimus</name>
    <dbReference type="NCBI Taxonomy" id="426638"/>
    <lineage>
        <taxon>Eukaryota</taxon>
        <taxon>Sar</taxon>
        <taxon>Stramenopiles</taxon>
        <taxon>Ochrophyta</taxon>
        <taxon>Bacillariophyta</taxon>
        <taxon>Coscinodiscophyceae</taxon>
        <taxon>Chaetocerotophycidae</taxon>
        <taxon>Chaetocerotales</taxon>
        <taxon>Chaetocerotaceae</taxon>
        <taxon>Chaetoceros</taxon>
    </lineage>
</organism>
<accession>A0AAD3CKQ3</accession>
<evidence type="ECO:0000313" key="1">
    <source>
        <dbReference type="EMBL" id="GFH47711.1"/>
    </source>
</evidence>
<reference evidence="1 2" key="1">
    <citation type="journal article" date="2021" name="Sci. Rep.">
        <title>The genome of the diatom Chaetoceros tenuissimus carries an ancient integrated fragment of an extant virus.</title>
        <authorList>
            <person name="Hongo Y."/>
            <person name="Kimura K."/>
            <person name="Takaki Y."/>
            <person name="Yoshida Y."/>
            <person name="Baba S."/>
            <person name="Kobayashi G."/>
            <person name="Nagasaki K."/>
            <person name="Hano T."/>
            <person name="Tomaru Y."/>
        </authorList>
    </citation>
    <scope>NUCLEOTIDE SEQUENCE [LARGE SCALE GENOMIC DNA]</scope>
    <source>
        <strain evidence="1 2">NIES-3715</strain>
    </source>
</reference>
<protein>
    <recommendedName>
        <fullName evidence="3">Chromo domain-containing protein</fullName>
    </recommendedName>
</protein>